<dbReference type="SUPFAM" id="SSF53098">
    <property type="entry name" value="Ribonuclease H-like"/>
    <property type="match status" value="1"/>
</dbReference>
<gene>
    <name evidence="1" type="primary">pol</name>
</gene>
<protein>
    <submittedName>
        <fullName evidence="1">Pol protein</fullName>
    </submittedName>
</protein>
<proteinExistence type="predicted"/>
<feature type="non-terminal residue" evidence="1">
    <location>
        <position position="103"/>
    </location>
</feature>
<evidence type="ECO:0000313" key="1">
    <source>
        <dbReference type="EMBL" id="AAZ91606.1"/>
    </source>
</evidence>
<reference evidence="1" key="1">
    <citation type="submission" date="2005-08" db="EMBL/GenBank/DDBJ databases">
        <title>Genomic Diversity of HIV-1 subtypes in Northern Kenya.</title>
        <authorList>
            <person name="Khamadi S.A."/>
            <person name="Ochieng W."/>
            <person name="Lihana R.W."/>
            <person name="Kiptoo M.K."/>
            <person name="Kinyua J.G."/>
            <person name="Lagat N."/>
            <person name="Muriuki J."/>
            <person name="Mwangi J."/>
            <person name="Pelle R."/>
            <person name="Muigai A."/>
            <person name="Carter J."/>
            <person name="Yamada R."/>
            <person name="Mpoke S."/>
        </authorList>
    </citation>
    <scope>NUCLEOTIDE SEQUENCE</scope>
    <source>
        <strain evidence="1">L12</strain>
    </source>
</reference>
<accession>Q3S7Q0</accession>
<dbReference type="EMBL" id="DQ155080">
    <property type="protein sequence ID" value="AAZ91606.1"/>
    <property type="molecule type" value="Genomic_DNA"/>
</dbReference>
<organism evidence="1">
    <name type="scientific">Human immunodeficiency virus type 1</name>
    <name type="common">HIV-1</name>
    <dbReference type="NCBI Taxonomy" id="11676"/>
    <lineage>
        <taxon>Viruses</taxon>
        <taxon>Riboviria</taxon>
        <taxon>Pararnavirae</taxon>
        <taxon>Artverviricota</taxon>
        <taxon>Revtraviricetes</taxon>
        <taxon>Ortervirales</taxon>
        <taxon>Retroviridae</taxon>
        <taxon>Orthoretrovirinae</taxon>
        <taxon>Lentivirus</taxon>
        <taxon>Lentivirus humimdef1</taxon>
    </lineage>
</organism>
<feature type="non-terminal residue" evidence="1">
    <location>
        <position position="1"/>
    </location>
</feature>
<sequence length="103" mass="11918">PRQSGNSLLYLELAGRWPVQVIHTDNGQQFHSRYSSGRLLVGRLQTGIWEFLTIPRSRESVESYELRDSGNYSASKGTNLKHFRDGSQWAEFQFTISKREIWG</sequence>
<organismHost>
    <name type="scientific">Homo sapiens</name>
    <name type="common">Human</name>
    <dbReference type="NCBI Taxonomy" id="9606"/>
</organismHost>
<name>Q3S7Q0_HV1</name>
<dbReference type="InterPro" id="IPR012337">
    <property type="entry name" value="RNaseH-like_sf"/>
</dbReference>